<dbReference type="Gene3D" id="3.40.710.10">
    <property type="entry name" value="DD-peptidase/beta-lactamase superfamily"/>
    <property type="match status" value="1"/>
</dbReference>
<organism evidence="3 4">
    <name type="scientific">Bradyrhizobium xenonodulans</name>
    <dbReference type="NCBI Taxonomy" id="2736875"/>
    <lineage>
        <taxon>Bacteria</taxon>
        <taxon>Pseudomonadati</taxon>
        <taxon>Pseudomonadota</taxon>
        <taxon>Alphaproteobacteria</taxon>
        <taxon>Hyphomicrobiales</taxon>
        <taxon>Nitrobacteraceae</taxon>
        <taxon>Bradyrhizobium</taxon>
    </lineage>
</organism>
<accession>A0ABY7MCJ0</accession>
<dbReference type="Gene3D" id="2.40.128.600">
    <property type="match status" value="1"/>
</dbReference>
<gene>
    <name evidence="3" type="ORF">I3J27_23860</name>
</gene>
<feature type="domain" description="Peptidase S12 Pab87-related C-terminal" evidence="2">
    <location>
        <begin position="388"/>
        <end position="485"/>
    </location>
</feature>
<feature type="domain" description="Beta-lactamase-related" evidence="1">
    <location>
        <begin position="19"/>
        <end position="346"/>
    </location>
</feature>
<evidence type="ECO:0000313" key="3">
    <source>
        <dbReference type="EMBL" id="WBL76058.1"/>
    </source>
</evidence>
<dbReference type="Proteomes" id="UP001179614">
    <property type="component" value="Chromosome"/>
</dbReference>
<dbReference type="PANTHER" id="PTHR46825:SF15">
    <property type="entry name" value="BETA-LACTAMASE-RELATED DOMAIN-CONTAINING PROTEIN"/>
    <property type="match status" value="1"/>
</dbReference>
<dbReference type="Pfam" id="PF11954">
    <property type="entry name" value="DUF3471"/>
    <property type="match status" value="1"/>
</dbReference>
<dbReference type="InterPro" id="IPR001466">
    <property type="entry name" value="Beta-lactam-related"/>
</dbReference>
<dbReference type="SUPFAM" id="SSF56601">
    <property type="entry name" value="beta-lactamase/transpeptidase-like"/>
    <property type="match status" value="1"/>
</dbReference>
<reference evidence="3" key="1">
    <citation type="submission" date="2021-12" db="EMBL/GenBank/DDBJ databases">
        <title>Bradyrhizobium xenonodulans sp. nov.</title>
        <authorList>
            <person name="Claassens R."/>
            <person name="Venter S.N."/>
            <person name="Beukes C.W."/>
            <person name="Stepkowski T."/>
            <person name="Steenkamp E.T."/>
        </authorList>
    </citation>
    <scope>NUCLEOTIDE SEQUENCE</scope>
    <source>
        <strain evidence="3">14AB</strain>
    </source>
</reference>
<evidence type="ECO:0000259" key="2">
    <source>
        <dbReference type="Pfam" id="PF11954"/>
    </source>
</evidence>
<dbReference type="GO" id="GO:0016787">
    <property type="term" value="F:hydrolase activity"/>
    <property type="evidence" value="ECO:0007669"/>
    <property type="project" value="UniProtKB-KW"/>
</dbReference>
<dbReference type="EMBL" id="CP089391">
    <property type="protein sequence ID" value="WBL76058.1"/>
    <property type="molecule type" value="Genomic_DNA"/>
</dbReference>
<name>A0ABY7MCJ0_9BRAD</name>
<sequence length="589" mass="65853">MHTSTDTPDSALASLIPDIDRLAAEAMAVWKVPGAALAIVRNGRVPFMRAYGQRDVEANLPMTPRTQFVICSITKSFTATAIALLHNEGLLDWSKPVRDYLPEFRLHDAVAGERLTIRDLLTHQSGLPRHDWLHLPGDLAPAEMLPLMRHLELSRDIRTTWQYNNLCYNAAGLLIERLSGKSFEAFVRERLTDRLGMAVGFSLDELEAGAEAARPYMIHVDTRLPALRLPIRTTAAGAINTSVVDLANWMRLHLGQGEFEGERLLPAALVEQLHAPLAHVGKSEFPEFGHGHYALGFQSNTYRGDRLMWHGGGWTGWGSLMTLVPNAGIGVAVLTNRSPSAVPQILTWYIVDRLCGREPVDWFARFHKIRDDFIAHIPADKEARERARHKDTQPAHALSAYAADYAHPAYGVMSIRMQDGALHWSWRGMNAALAHRHYETFVTPEAIERLLPDNLSITFHTDREGNIVHLSAPLEPMVRDIVFERCAAGECTDPAFRERCAGHFRSGNMNHHVTLDAVGRLTLKPDFQPAYRLEPQQGRRFRIAELDGFAVEFRGEDGGIDQMVFHQPNGVFVADRVAQEGDRDGAAVR</sequence>
<keyword evidence="4" id="KW-1185">Reference proteome</keyword>
<dbReference type="RefSeq" id="WP_270160838.1">
    <property type="nucleotide sequence ID" value="NZ_CP089391.1"/>
</dbReference>
<dbReference type="InterPro" id="IPR021860">
    <property type="entry name" value="Peptidase_S12_Pab87-rel_C"/>
</dbReference>
<proteinExistence type="predicted"/>
<evidence type="ECO:0000313" key="4">
    <source>
        <dbReference type="Proteomes" id="UP001179614"/>
    </source>
</evidence>
<protein>
    <submittedName>
        <fullName evidence="3">Serine hydrolase</fullName>
    </submittedName>
</protein>
<dbReference type="PANTHER" id="PTHR46825">
    <property type="entry name" value="D-ALANYL-D-ALANINE-CARBOXYPEPTIDASE/ENDOPEPTIDASE AMPH"/>
    <property type="match status" value="1"/>
</dbReference>
<evidence type="ECO:0000259" key="1">
    <source>
        <dbReference type="Pfam" id="PF00144"/>
    </source>
</evidence>
<dbReference type="InterPro" id="IPR050491">
    <property type="entry name" value="AmpC-like"/>
</dbReference>
<dbReference type="Pfam" id="PF00144">
    <property type="entry name" value="Beta-lactamase"/>
    <property type="match status" value="1"/>
</dbReference>
<keyword evidence="3" id="KW-0378">Hydrolase</keyword>
<dbReference type="InterPro" id="IPR012338">
    <property type="entry name" value="Beta-lactam/transpept-like"/>
</dbReference>